<evidence type="ECO:0000313" key="1">
    <source>
        <dbReference type="EMBL" id="CAF4933488.1"/>
    </source>
</evidence>
<protein>
    <submittedName>
        <fullName evidence="1">Uncharacterized protein</fullName>
    </submittedName>
</protein>
<evidence type="ECO:0000313" key="2">
    <source>
        <dbReference type="Proteomes" id="UP000663880"/>
    </source>
</evidence>
<organism evidence="1 2">
    <name type="scientific">Pieris macdunnoughi</name>
    <dbReference type="NCBI Taxonomy" id="345717"/>
    <lineage>
        <taxon>Eukaryota</taxon>
        <taxon>Metazoa</taxon>
        <taxon>Ecdysozoa</taxon>
        <taxon>Arthropoda</taxon>
        <taxon>Hexapoda</taxon>
        <taxon>Insecta</taxon>
        <taxon>Pterygota</taxon>
        <taxon>Neoptera</taxon>
        <taxon>Endopterygota</taxon>
        <taxon>Lepidoptera</taxon>
        <taxon>Glossata</taxon>
        <taxon>Ditrysia</taxon>
        <taxon>Papilionoidea</taxon>
        <taxon>Pieridae</taxon>
        <taxon>Pierinae</taxon>
        <taxon>Pieris</taxon>
    </lineage>
</organism>
<sequence length="213" mass="23824">MVGVKIAKYHDFSVGTLSSRESVAIWMWLNESVSFGISAMGPYRQRRIAEVIAVYASQRLDRSLPSSVPRRREQLSSLTYTQLSRENECSNLYPGAQNCPPEYEGQPCVHHRVLSVPVVDARGDSPPRARVVPPWGRFCFFCTFIFLVWGDGLRESPSPHETRVQEGEPFASLHAGFLRDSGTAPVVPAHLAEARRQQHGTPTRKGLTDCVMK</sequence>
<keyword evidence="2" id="KW-1185">Reference proteome</keyword>
<name>A0A821WZP5_9NEOP</name>
<reference evidence="1" key="1">
    <citation type="submission" date="2021-02" db="EMBL/GenBank/DDBJ databases">
        <authorList>
            <person name="Steward A R."/>
        </authorList>
    </citation>
    <scope>NUCLEOTIDE SEQUENCE</scope>
</reference>
<dbReference type="AlphaFoldDB" id="A0A821WZP5"/>
<comment type="caution">
    <text evidence="1">The sequence shown here is derived from an EMBL/GenBank/DDBJ whole genome shotgun (WGS) entry which is preliminary data.</text>
</comment>
<accession>A0A821WZP5</accession>
<proteinExistence type="predicted"/>
<dbReference type="Proteomes" id="UP000663880">
    <property type="component" value="Unassembled WGS sequence"/>
</dbReference>
<dbReference type="EMBL" id="CAJOBZ010000063">
    <property type="protein sequence ID" value="CAF4933488.1"/>
    <property type="molecule type" value="Genomic_DNA"/>
</dbReference>
<gene>
    <name evidence="1" type="ORF">PMACD_LOCUS14059</name>
</gene>